<protein>
    <recommendedName>
        <fullName evidence="4">Glycoside hydrolase family 5 domain-containing protein</fullName>
    </recommendedName>
</protein>
<evidence type="ECO:0000256" key="1">
    <source>
        <dbReference type="ARBA" id="ARBA00022801"/>
    </source>
</evidence>
<gene>
    <name evidence="5" type="ORF">KSZ_14140</name>
</gene>
<keyword evidence="1 3" id="KW-0378">Hydrolase</keyword>
<organism evidence="5 6">
    <name type="scientific">Dictyobacter formicarum</name>
    <dbReference type="NCBI Taxonomy" id="2778368"/>
    <lineage>
        <taxon>Bacteria</taxon>
        <taxon>Bacillati</taxon>
        <taxon>Chloroflexota</taxon>
        <taxon>Ktedonobacteria</taxon>
        <taxon>Ktedonobacterales</taxon>
        <taxon>Dictyobacteraceae</taxon>
        <taxon>Dictyobacter</taxon>
    </lineage>
</organism>
<dbReference type="InterPro" id="IPR001547">
    <property type="entry name" value="Glyco_hydro_5"/>
</dbReference>
<sequence>MQKKVVVTTFSGVLMLALTACLWLAPTLFGSIQRIQAVSPTSFVSGAHNPPLAAPYTVLGNQIIDRYGNPYLFHGIARDGLEYDCQGPADLDWQHLAYLGSGNNTATETYWGANTVRLPLSEGFWLHGSKRSKCTAQHYQTVVKGVVATLTSLRFNVILDLHWVDAGGQSTEGGGPWPMPDADSLLFWQQIASLYKHTPNVLFEAYNEPHPSSWSCWLANCSKLTDTVSSDDCHCKKKLTYPGVGLRTIVATIRATGANNLILIGGMNWGFDLSQLERYPLKASNLVYDTHPYDYANKQSSSWDAAFGQLSSTYAMISAENGQYDCGSTYMDQLLSYLDAHHISWIGWAWVQGGGTSVCTYPQLVKDTQGTPASTMGWSIYRHLHSYAM</sequence>
<comment type="similarity">
    <text evidence="3">Belongs to the glycosyl hydrolase 5 (cellulase A) family.</text>
</comment>
<dbReference type="InterPro" id="IPR017853">
    <property type="entry name" value="GH"/>
</dbReference>
<dbReference type="RefSeq" id="WP_201361076.1">
    <property type="nucleotide sequence ID" value="NZ_BNJJ01000003.1"/>
</dbReference>
<evidence type="ECO:0000313" key="6">
    <source>
        <dbReference type="Proteomes" id="UP000635565"/>
    </source>
</evidence>
<proteinExistence type="inferred from homology"/>
<reference evidence="5 6" key="1">
    <citation type="journal article" date="2021" name="Int. J. Syst. Evol. Microbiol.">
        <title>Reticulibacter mediterranei gen. nov., sp. nov., within the new family Reticulibacteraceae fam. nov., and Ktedonospora formicarum gen. nov., sp. nov., Ktedonobacter robiniae sp. nov., Dictyobacter formicarum sp. nov. and Dictyobacter arantiisoli sp. nov., belonging to the class Ktedonobacteria.</title>
        <authorList>
            <person name="Yabe S."/>
            <person name="Zheng Y."/>
            <person name="Wang C.M."/>
            <person name="Sakai Y."/>
            <person name="Abe K."/>
            <person name="Yokota A."/>
            <person name="Donadio S."/>
            <person name="Cavaletti L."/>
            <person name="Monciardini P."/>
        </authorList>
    </citation>
    <scope>NUCLEOTIDE SEQUENCE [LARGE SCALE GENOMIC DNA]</scope>
    <source>
        <strain evidence="5 6">SOSP1-9</strain>
    </source>
</reference>
<accession>A0ABQ3VCL7</accession>
<dbReference type="SUPFAM" id="SSF51445">
    <property type="entry name" value="(Trans)glycosidases"/>
    <property type="match status" value="1"/>
</dbReference>
<evidence type="ECO:0000313" key="5">
    <source>
        <dbReference type="EMBL" id="GHO83408.1"/>
    </source>
</evidence>
<dbReference type="EMBL" id="BNJJ01000003">
    <property type="protein sequence ID" value="GHO83408.1"/>
    <property type="molecule type" value="Genomic_DNA"/>
</dbReference>
<dbReference type="Pfam" id="PF00150">
    <property type="entry name" value="Cellulase"/>
    <property type="match status" value="1"/>
</dbReference>
<evidence type="ECO:0000256" key="2">
    <source>
        <dbReference type="ARBA" id="ARBA00023295"/>
    </source>
</evidence>
<comment type="caution">
    <text evidence="5">The sequence shown here is derived from an EMBL/GenBank/DDBJ whole genome shotgun (WGS) entry which is preliminary data.</text>
</comment>
<evidence type="ECO:0000256" key="3">
    <source>
        <dbReference type="RuleBase" id="RU361153"/>
    </source>
</evidence>
<feature type="domain" description="Glycoside hydrolase family 5" evidence="4">
    <location>
        <begin position="110"/>
        <end position="352"/>
    </location>
</feature>
<dbReference type="PANTHER" id="PTHR34142:SF1">
    <property type="entry name" value="GLYCOSIDE HYDROLASE FAMILY 5 DOMAIN-CONTAINING PROTEIN"/>
    <property type="match status" value="1"/>
</dbReference>
<dbReference type="PANTHER" id="PTHR34142">
    <property type="entry name" value="ENDO-BETA-1,4-GLUCANASE A"/>
    <property type="match status" value="1"/>
</dbReference>
<name>A0ABQ3VCL7_9CHLR</name>
<dbReference type="Proteomes" id="UP000635565">
    <property type="component" value="Unassembled WGS sequence"/>
</dbReference>
<keyword evidence="2 3" id="KW-0326">Glycosidase</keyword>
<dbReference type="Gene3D" id="3.20.20.80">
    <property type="entry name" value="Glycosidases"/>
    <property type="match status" value="1"/>
</dbReference>
<evidence type="ECO:0000259" key="4">
    <source>
        <dbReference type="Pfam" id="PF00150"/>
    </source>
</evidence>
<dbReference type="PROSITE" id="PS51257">
    <property type="entry name" value="PROKAR_LIPOPROTEIN"/>
    <property type="match status" value="1"/>
</dbReference>
<keyword evidence="6" id="KW-1185">Reference proteome</keyword>